<comment type="similarity">
    <text evidence="2">Belongs to the NifU family.</text>
</comment>
<evidence type="ECO:0000256" key="2">
    <source>
        <dbReference type="ARBA" id="ARBA00006420"/>
    </source>
</evidence>
<dbReference type="Gene3D" id="1.20.1280.50">
    <property type="match status" value="1"/>
</dbReference>
<reference evidence="6" key="1">
    <citation type="submission" date="2018-02" db="EMBL/GenBank/DDBJ databases">
        <authorList>
            <person name="Cohen D.B."/>
            <person name="Kent A.D."/>
        </authorList>
    </citation>
    <scope>NUCLEOTIDE SEQUENCE</scope>
</reference>
<dbReference type="EMBL" id="OIVN01004580">
    <property type="protein sequence ID" value="SPD18223.1"/>
    <property type="molecule type" value="Genomic_DNA"/>
</dbReference>
<dbReference type="InterPro" id="IPR053781">
    <property type="entry name" value="F-box_AtFBL13-like"/>
</dbReference>
<dbReference type="Gene3D" id="3.30.300.130">
    <property type="entry name" value="Fe-S cluster assembly (FSCA)"/>
    <property type="match status" value="2"/>
</dbReference>
<proteinExistence type="inferred from homology"/>
<feature type="compositionally biased region" description="Basic residues" evidence="4">
    <location>
        <begin position="976"/>
        <end position="986"/>
    </location>
</feature>
<comment type="subunit">
    <text evidence="3">Homodimer; disulfide-linked.</text>
</comment>
<dbReference type="SUPFAM" id="SSF117916">
    <property type="entry name" value="Fe-S cluster assembly (FSCA) domain-like"/>
    <property type="match status" value="2"/>
</dbReference>
<accession>A0A2N9I2J7</accession>
<dbReference type="InterPro" id="IPR036047">
    <property type="entry name" value="F-box-like_dom_sf"/>
</dbReference>
<protein>
    <recommendedName>
        <fullName evidence="5">F-box domain-containing protein</fullName>
    </recommendedName>
</protein>
<name>A0A2N9I2J7_FAGSY</name>
<dbReference type="GO" id="GO:0005198">
    <property type="term" value="F:structural molecule activity"/>
    <property type="evidence" value="ECO:0007669"/>
    <property type="project" value="UniProtKB-ARBA"/>
</dbReference>
<dbReference type="PANTHER" id="PTHR33116">
    <property type="entry name" value="REVERSE TRANSCRIPTASE ZINC-BINDING DOMAIN-CONTAINING PROTEIN-RELATED-RELATED"/>
    <property type="match status" value="1"/>
</dbReference>
<evidence type="ECO:0000256" key="3">
    <source>
        <dbReference type="ARBA" id="ARBA00011748"/>
    </source>
</evidence>
<feature type="compositionally biased region" description="Acidic residues" evidence="4">
    <location>
        <begin position="1012"/>
        <end position="1026"/>
    </location>
</feature>
<dbReference type="Pfam" id="PF00646">
    <property type="entry name" value="F-box"/>
    <property type="match status" value="1"/>
</dbReference>
<gene>
    <name evidence="6" type="ORF">FSB_LOCUS46105</name>
</gene>
<dbReference type="InterPro" id="IPR034904">
    <property type="entry name" value="FSCA_dom_sf"/>
</dbReference>
<dbReference type="GO" id="GO:0051536">
    <property type="term" value="F:iron-sulfur cluster binding"/>
    <property type="evidence" value="ECO:0007669"/>
    <property type="project" value="InterPro"/>
</dbReference>
<evidence type="ECO:0000313" key="6">
    <source>
        <dbReference type="EMBL" id="SPD18223.1"/>
    </source>
</evidence>
<dbReference type="Pfam" id="PF13966">
    <property type="entry name" value="zf-RVT"/>
    <property type="match status" value="1"/>
</dbReference>
<dbReference type="InterPro" id="IPR001810">
    <property type="entry name" value="F-box_dom"/>
</dbReference>
<evidence type="ECO:0000256" key="1">
    <source>
        <dbReference type="ARBA" id="ARBA00004470"/>
    </source>
</evidence>
<dbReference type="AlphaFoldDB" id="A0A2N9I2J7"/>
<feature type="compositionally biased region" description="Basic and acidic residues" evidence="4">
    <location>
        <begin position="966"/>
        <end position="975"/>
    </location>
</feature>
<dbReference type="GO" id="GO:0005506">
    <property type="term" value="F:iron ion binding"/>
    <property type="evidence" value="ECO:0007669"/>
    <property type="project" value="InterPro"/>
</dbReference>
<dbReference type="GO" id="GO:0009570">
    <property type="term" value="C:chloroplast stroma"/>
    <property type="evidence" value="ECO:0007669"/>
    <property type="project" value="UniProtKB-SubCell"/>
</dbReference>
<dbReference type="CDD" id="cd22160">
    <property type="entry name" value="F-box_AtFBL13-like"/>
    <property type="match status" value="1"/>
</dbReference>
<sequence>MVEEEDLISLLPDEMLISILSFLTVKEACRTSVLSHRWKYLWPFFTGSLDFDDPDTMWDISDDKEITNWDRDKFVTRVNHILNLHQASTIDEFRVCFEFNTHSKCDIDRWVDFAFSKGVKSFEYGFIIMPMTYLGMPLGSNFKSLSIWNPIIEKMEKRLAGWQRLYLSKGGRLTLLKSTLSSLPTYYMSLFTIPVSVAKRLEQIQRNFLWGGMGEDHKPSLVRWDTVCSPIDKGGLGIRKLVPFNRALLGKWLWRFGREENRLWRQVMAARYGVVGGGWCTRQVRGPHGCGLWKGIMVGWEPFSTYMSYTVGMGDRVRLWHDRWCGDMVLKEVFPTLFSCATHKDAVLSEVMVRQHGRVIWNVNFGRNFNDWEMDTVTTFLNMLESKSSIREVADGSWWQLRRNGCFDVRSWYAAIRAATPIVFPWRSIWRPKAPRRVQFFVWMAAWNKVLTCDNLIKRGFIITSWCCMCRCSGETVDHLLIHCPVARSLWCWILRAFGLSWVFSGNVMDLLFSWWNGLGKHASDIWNLVPLCLMWIVWLERNRRSFEDTSSSDSQLRDSFAVMLFDWSRAWGFTSSPNLFLLKPMIDREVRKVIEYDANEHLKEVEIVGFVGRAIDIELIVYLLESAIKLEKIVIKTCCPTVVGTPWETEEIENNEGVRECAKQLKKHLPLGADATKKGKFDMDLLPQDDSSTGRALLNGGCNLKPSTGSQSNTKQPLQYLASMKGFQLPSYQCLRTPFQIPEVFLQSRILFSEVNSIADTSLASFQSVLEGIKKCKKRKEVQSQGLVVSPSCVLPLTEENVEKVLDEVRPGLMADGGNVALHEIDGLVVVLKLQGACGSCPSSTMTLKMGIETRLRDKIPEIMDVEQILDNETGLELNEENVEKVLAEIRPYLAGTGGGVLELVQINDYVVNVRLSGPAAGVMTVQRRKGTANTREGHSNQKGKEKKQRKGKVESQRESFGGKNKKEEEGAGKEKKKKKKKGKTQRVGGDVEGCLIDDGDGDVFGALPAGDDEGGAGGEPVEDVGELEASWTSAVSSVSPKK</sequence>
<feature type="domain" description="F-box" evidence="5">
    <location>
        <begin position="5"/>
        <end position="41"/>
    </location>
</feature>
<dbReference type="FunFam" id="3.30.300.130:FF:000003">
    <property type="entry name" value="NifU-like protein 3, chloroplastic"/>
    <property type="match status" value="1"/>
</dbReference>
<comment type="subcellular location">
    <subcellularLocation>
        <location evidence="1">Plastid</location>
        <location evidence="1">Chloroplast stroma</location>
    </subcellularLocation>
</comment>
<dbReference type="InterPro" id="IPR026960">
    <property type="entry name" value="RVT-Znf"/>
</dbReference>
<evidence type="ECO:0000259" key="5">
    <source>
        <dbReference type="PROSITE" id="PS50181"/>
    </source>
</evidence>
<dbReference type="Pfam" id="PF01106">
    <property type="entry name" value="NifU"/>
    <property type="match status" value="2"/>
</dbReference>
<dbReference type="InterPro" id="IPR001075">
    <property type="entry name" value="NIF_FeS_clus_asmbl_NifU_C"/>
</dbReference>
<dbReference type="SUPFAM" id="SSF81383">
    <property type="entry name" value="F-box domain"/>
    <property type="match status" value="1"/>
</dbReference>
<organism evidence="6">
    <name type="scientific">Fagus sylvatica</name>
    <name type="common">Beechnut</name>
    <dbReference type="NCBI Taxonomy" id="28930"/>
    <lineage>
        <taxon>Eukaryota</taxon>
        <taxon>Viridiplantae</taxon>
        <taxon>Streptophyta</taxon>
        <taxon>Embryophyta</taxon>
        <taxon>Tracheophyta</taxon>
        <taxon>Spermatophyta</taxon>
        <taxon>Magnoliopsida</taxon>
        <taxon>eudicotyledons</taxon>
        <taxon>Gunneridae</taxon>
        <taxon>Pentapetalae</taxon>
        <taxon>rosids</taxon>
        <taxon>fabids</taxon>
        <taxon>Fagales</taxon>
        <taxon>Fagaceae</taxon>
        <taxon>Fagus</taxon>
    </lineage>
</organism>
<feature type="region of interest" description="Disordered" evidence="4">
    <location>
        <begin position="926"/>
        <end position="1026"/>
    </location>
</feature>
<dbReference type="PROSITE" id="PS50181">
    <property type="entry name" value="FBOX"/>
    <property type="match status" value="1"/>
</dbReference>
<evidence type="ECO:0000256" key="4">
    <source>
        <dbReference type="SAM" id="MobiDB-lite"/>
    </source>
</evidence>
<dbReference type="GO" id="GO:0016226">
    <property type="term" value="P:iron-sulfur cluster assembly"/>
    <property type="evidence" value="ECO:0007669"/>
    <property type="project" value="InterPro"/>
</dbReference>
<dbReference type="PANTHER" id="PTHR33116:SF78">
    <property type="entry name" value="OS12G0587133 PROTEIN"/>
    <property type="match status" value="1"/>
</dbReference>